<dbReference type="EMBL" id="CP106735">
    <property type="protein sequence ID" value="UXX80972.1"/>
    <property type="molecule type" value="Genomic_DNA"/>
</dbReference>
<evidence type="ECO:0000313" key="2">
    <source>
        <dbReference type="Proteomes" id="UP001062165"/>
    </source>
</evidence>
<gene>
    <name evidence="1" type="ORF">N7E81_07655</name>
</gene>
<name>A0ABY6D488_9BACT</name>
<sequence length="120" mass="13908">MKNRTVLIVKGLFLVCLLASAWSLRSQPSWGQLKPNVQFEYRKQQDKKKLDLTWEKSVSVLTIKIMSIVGDDLGVIEWDGKPTRKMALDVTDLPNVPPMYTFVMKNGQEWSYTFKSNRKK</sequence>
<dbReference type="RefSeq" id="WP_263052701.1">
    <property type="nucleotide sequence ID" value="NZ_CP106735.1"/>
</dbReference>
<evidence type="ECO:0000313" key="1">
    <source>
        <dbReference type="EMBL" id="UXX80972.1"/>
    </source>
</evidence>
<keyword evidence="2" id="KW-1185">Reference proteome</keyword>
<organism evidence="1 2">
    <name type="scientific">Reichenbachiella carrageenanivorans</name>
    <dbReference type="NCBI Taxonomy" id="2979869"/>
    <lineage>
        <taxon>Bacteria</taxon>
        <taxon>Pseudomonadati</taxon>
        <taxon>Bacteroidota</taxon>
        <taxon>Cytophagia</taxon>
        <taxon>Cytophagales</taxon>
        <taxon>Reichenbachiellaceae</taxon>
        <taxon>Reichenbachiella</taxon>
    </lineage>
</organism>
<proteinExistence type="predicted"/>
<reference evidence="1" key="1">
    <citation type="submission" date="2022-10" db="EMBL/GenBank/DDBJ databases">
        <title>Comparative genomics and taxonomic characterization of three novel marine species of genus Reichenbachiella exhibiting antioxidant and polysaccharide degradation activities.</title>
        <authorList>
            <person name="Muhammad N."/>
            <person name="Lee Y.-J."/>
            <person name="Ko J."/>
            <person name="Kim S.-G."/>
        </authorList>
    </citation>
    <scope>NUCLEOTIDE SEQUENCE</scope>
    <source>
        <strain evidence="1">Wsw4-B4</strain>
    </source>
</reference>
<protein>
    <submittedName>
        <fullName evidence="1">Uncharacterized protein</fullName>
    </submittedName>
</protein>
<dbReference type="Proteomes" id="UP001062165">
    <property type="component" value="Chromosome"/>
</dbReference>
<accession>A0ABY6D488</accession>